<evidence type="ECO:0000313" key="4">
    <source>
        <dbReference type="EMBL" id="KAJ8300891.1"/>
    </source>
</evidence>
<evidence type="ECO:0000259" key="3">
    <source>
        <dbReference type="PROSITE" id="PS51841"/>
    </source>
</evidence>
<name>A0ABQ9E652_TEGGR</name>
<dbReference type="PANTHER" id="PTHR45721">
    <property type="entry name" value="LAMIN DM0-RELATED"/>
    <property type="match status" value="1"/>
</dbReference>
<dbReference type="InterPro" id="IPR036415">
    <property type="entry name" value="Lamin_tail_dom_sf"/>
</dbReference>
<dbReference type="PANTHER" id="PTHR45721:SF12">
    <property type="entry name" value="INTERMEDIATE FILAMENT PROTEIN IFA-1"/>
    <property type="match status" value="1"/>
</dbReference>
<evidence type="ECO:0000256" key="2">
    <source>
        <dbReference type="SAM" id="Coils"/>
    </source>
</evidence>
<keyword evidence="1 2" id="KW-0175">Coiled coil</keyword>
<dbReference type="PROSITE" id="PS51841">
    <property type="entry name" value="LTD"/>
    <property type="match status" value="1"/>
</dbReference>
<comment type="caution">
    <text evidence="4">The sequence shown here is derived from an EMBL/GenBank/DDBJ whole genome shotgun (WGS) entry which is preliminary data.</text>
</comment>
<sequence length="333" mass="38283">MSGMWKGELRKAVSEIQAEYDRQLEVVRLELEQKMVLQIQKMQAGVNRDNKEIKQLKDENTLIRSRLEMTLSKTGDLESELAKQKVNAQIEMEMKNQTEEDYNNEIRKLRDLVNDYEKRIETFVDELKVIQNAKLSLESEILMYRKLLECEEKKFASPRNLDETALAEIREIKRDPVQQKTEYDEIVGNVKMSKACRSTISISNASIDGAYVTIENTGAEKRNLKGWKIERENDRGRITSKYVFGDVTLEAGKDLTIFAAGDESEQYSDKDLAASFYTWGAGSGEYKLYGTESQEENDHDVMASLSMEFSLQKEQTASSRNINFERNLGIICT</sequence>
<keyword evidence="5" id="KW-1185">Reference proteome</keyword>
<dbReference type="SUPFAM" id="SSF74853">
    <property type="entry name" value="Lamin A/C globular tail domain"/>
    <property type="match status" value="1"/>
</dbReference>
<feature type="coiled-coil region" evidence="2">
    <location>
        <begin position="92"/>
        <end position="133"/>
    </location>
</feature>
<accession>A0ABQ9E652</accession>
<organism evidence="4 5">
    <name type="scientific">Tegillarca granosa</name>
    <name type="common">Malaysian cockle</name>
    <name type="synonym">Anadara granosa</name>
    <dbReference type="NCBI Taxonomy" id="220873"/>
    <lineage>
        <taxon>Eukaryota</taxon>
        <taxon>Metazoa</taxon>
        <taxon>Spiralia</taxon>
        <taxon>Lophotrochozoa</taxon>
        <taxon>Mollusca</taxon>
        <taxon>Bivalvia</taxon>
        <taxon>Autobranchia</taxon>
        <taxon>Pteriomorphia</taxon>
        <taxon>Arcoida</taxon>
        <taxon>Arcoidea</taxon>
        <taxon>Arcidae</taxon>
        <taxon>Tegillarca</taxon>
    </lineage>
</organism>
<dbReference type="Proteomes" id="UP001217089">
    <property type="component" value="Unassembled WGS sequence"/>
</dbReference>
<evidence type="ECO:0000256" key="1">
    <source>
        <dbReference type="ARBA" id="ARBA00023054"/>
    </source>
</evidence>
<gene>
    <name evidence="4" type="ORF">KUTeg_022410</name>
</gene>
<protein>
    <recommendedName>
        <fullName evidence="3">LTD domain-containing protein</fullName>
    </recommendedName>
</protein>
<dbReference type="Pfam" id="PF00932">
    <property type="entry name" value="LTD"/>
    <property type="match status" value="1"/>
</dbReference>
<dbReference type="EMBL" id="JARBDR010000919">
    <property type="protein sequence ID" value="KAJ8300891.1"/>
    <property type="molecule type" value="Genomic_DNA"/>
</dbReference>
<dbReference type="Gene3D" id="2.60.40.1260">
    <property type="entry name" value="Lamin Tail domain"/>
    <property type="match status" value="1"/>
</dbReference>
<proteinExistence type="predicted"/>
<dbReference type="Gene3D" id="1.20.5.170">
    <property type="match status" value="1"/>
</dbReference>
<dbReference type="InterPro" id="IPR001322">
    <property type="entry name" value="Lamin_tail_dom"/>
</dbReference>
<evidence type="ECO:0000313" key="5">
    <source>
        <dbReference type="Proteomes" id="UP001217089"/>
    </source>
</evidence>
<dbReference type="SUPFAM" id="SSF64593">
    <property type="entry name" value="Intermediate filament protein, coiled coil region"/>
    <property type="match status" value="1"/>
</dbReference>
<reference evidence="4 5" key="1">
    <citation type="submission" date="2022-12" db="EMBL/GenBank/DDBJ databases">
        <title>Chromosome-level genome of Tegillarca granosa.</title>
        <authorList>
            <person name="Kim J."/>
        </authorList>
    </citation>
    <scope>NUCLEOTIDE SEQUENCE [LARGE SCALE GENOMIC DNA]</scope>
    <source>
        <strain evidence="4">Teg-2019</strain>
        <tissue evidence="4">Adductor muscle</tissue>
    </source>
</reference>
<feature type="coiled-coil region" evidence="2">
    <location>
        <begin position="39"/>
        <end position="66"/>
    </location>
</feature>
<feature type="domain" description="LTD" evidence="3">
    <location>
        <begin position="190"/>
        <end position="309"/>
    </location>
</feature>